<keyword evidence="14" id="KW-0812">Transmembrane</keyword>
<dbReference type="PROSITE" id="PS50927">
    <property type="entry name" value="BULB_LECTIN"/>
    <property type="match status" value="1"/>
</dbReference>
<organism evidence="19 20">
    <name type="scientific">Daucus carota subsp. sativus</name>
    <name type="common">Carrot</name>
    <dbReference type="NCBI Taxonomy" id="79200"/>
    <lineage>
        <taxon>Eukaryota</taxon>
        <taxon>Viridiplantae</taxon>
        <taxon>Streptophyta</taxon>
        <taxon>Embryophyta</taxon>
        <taxon>Tracheophyta</taxon>
        <taxon>Spermatophyta</taxon>
        <taxon>Magnoliopsida</taxon>
        <taxon>eudicotyledons</taxon>
        <taxon>Gunneridae</taxon>
        <taxon>Pentapetalae</taxon>
        <taxon>asterids</taxon>
        <taxon>campanulids</taxon>
        <taxon>Apiales</taxon>
        <taxon>Apiaceae</taxon>
        <taxon>Apioideae</taxon>
        <taxon>Scandiceae</taxon>
        <taxon>Daucinae</taxon>
        <taxon>Daucus</taxon>
        <taxon>Daucus sect. Daucus</taxon>
    </lineage>
</organism>
<evidence type="ECO:0000256" key="8">
    <source>
        <dbReference type="ARBA" id="ARBA00022840"/>
    </source>
</evidence>
<feature type="transmembrane region" description="Helical" evidence="14">
    <location>
        <begin position="442"/>
        <end position="462"/>
    </location>
</feature>
<evidence type="ECO:0000256" key="7">
    <source>
        <dbReference type="ARBA" id="ARBA00022777"/>
    </source>
</evidence>
<evidence type="ECO:0000256" key="12">
    <source>
        <dbReference type="ARBA" id="ARBA00048679"/>
    </source>
</evidence>
<sequence length="835" mass="93003">MDAGNNLLLYFLLLLVIRPCFCIDSLTQSQPLKDGDFLISQGEVFQLGFFSRGKSGNRYVGVWYYKLSEKTVVWVANRDHPLTNTSGVLSVDTTGQLALSYSGTPQVLIWSSDILSTGGGNYSAKILDTGNFVLFKDQYSEKNTVWQGFDHPTDTFLPYMKLQWNKRTRENKFLTSWKSPENPASGQYSFRFNVTGSVPQLYIYDGVTPVLRAGPWNGITFSGLPEYTVSPVNDVTNLFYIDNNEEVATYYIVNTPGLFTRFVLNDEGFTERLNWNPESQKWDAFWTGPDGQCDKYAHCGAFSNCNPVKLSDQGCECLPGYQDRSGGKSPTNIFGGCVRKPGALVCNNGEGFKEVPGVKVPDATKARWQSDLGIKACKEFCLKDCSCSACMTVNITSGKGCLTWYADLIDVREFSQGGQVLYLRVDSSELAKDRTKRVLLKVLLPVLVTIILIIVLISRLLLKKKKIRAKNKNRELSHGSENSDISFMERYQDALAANDTEVHCFSANTIIAATENFSISKKLGEGGFGPVYKGQLHGGQDIAVKRLSITSTQGIEEFRNEIILIAKLQHRNLVRLLGYCIQQEKMLIYEYLPNRGLDHFIFAKKSVLNWRTRFDIATGIARGMIYLHHDSRLRIIHRDLKASNVLLDASMNPKISDFGMARIFGSDQNEETTKRVVGTYGYMSPEYAMEGLFSIKSDVFSYGVLLLEIISGRKNTSSFDAENSINLIGHVWDRWLQGKPLEIVDASLGESYDVSEVSRCIHIGLLCVQESAAIRPTMSEVASMLCNERTPSSAPEQPAFINRATVNFGSVKSCSSSGIAATKTNSVTVSIVEGR</sequence>
<keyword evidence="14" id="KW-1133">Transmembrane helix</keyword>
<keyword evidence="7 13" id="KW-0418">Kinase</keyword>
<keyword evidence="3 13" id="KW-0723">Serine/threonine-protein kinase</keyword>
<evidence type="ECO:0000313" key="19">
    <source>
        <dbReference type="EMBL" id="WOH11735.1"/>
    </source>
</evidence>
<feature type="domain" description="Protein kinase" evidence="16">
    <location>
        <begin position="517"/>
        <end position="800"/>
    </location>
</feature>
<dbReference type="EMBL" id="CP093350">
    <property type="protein sequence ID" value="WOH11735.1"/>
    <property type="molecule type" value="Genomic_DNA"/>
</dbReference>
<evidence type="ECO:0000256" key="15">
    <source>
        <dbReference type="SAM" id="SignalP"/>
    </source>
</evidence>
<keyword evidence="14" id="KW-0472">Membrane</keyword>
<evidence type="ECO:0000256" key="11">
    <source>
        <dbReference type="ARBA" id="ARBA00047899"/>
    </source>
</evidence>
<dbReference type="SUPFAM" id="SSF51110">
    <property type="entry name" value="alpha-D-mannose-specific plant lectins"/>
    <property type="match status" value="1"/>
</dbReference>
<dbReference type="CDD" id="cd00028">
    <property type="entry name" value="B_lectin"/>
    <property type="match status" value="1"/>
</dbReference>
<evidence type="ECO:0000259" key="18">
    <source>
        <dbReference type="PROSITE" id="PS50948"/>
    </source>
</evidence>
<dbReference type="GO" id="GO:0048544">
    <property type="term" value="P:recognition of pollen"/>
    <property type="evidence" value="ECO:0007669"/>
    <property type="project" value="InterPro"/>
</dbReference>
<protein>
    <recommendedName>
        <fullName evidence="13">Receptor-like serine/threonine-protein kinase</fullName>
        <ecNumber evidence="13">2.7.11.1</ecNumber>
    </recommendedName>
</protein>
<accession>A0AAF1BA07</accession>
<evidence type="ECO:0000313" key="20">
    <source>
        <dbReference type="Proteomes" id="UP000077755"/>
    </source>
</evidence>
<evidence type="ECO:0000256" key="3">
    <source>
        <dbReference type="ARBA" id="ARBA00022527"/>
    </source>
</evidence>
<dbReference type="Pfam" id="PF07714">
    <property type="entry name" value="PK_Tyr_Ser-Thr"/>
    <property type="match status" value="1"/>
</dbReference>
<dbReference type="GO" id="GO:0005524">
    <property type="term" value="F:ATP binding"/>
    <property type="evidence" value="ECO:0007669"/>
    <property type="project" value="UniProtKB-KW"/>
</dbReference>
<evidence type="ECO:0000256" key="9">
    <source>
        <dbReference type="ARBA" id="ARBA00023157"/>
    </source>
</evidence>
<reference evidence="19" key="2">
    <citation type="submission" date="2022-03" db="EMBL/GenBank/DDBJ databases">
        <title>Draft title - Genomic analysis of global carrot germplasm unveils the trajectory of domestication and the origin of high carotenoid orange carrot.</title>
        <authorList>
            <person name="Iorizzo M."/>
            <person name="Ellison S."/>
            <person name="Senalik D."/>
            <person name="Macko-Podgorni A."/>
            <person name="Grzebelus D."/>
            <person name="Bostan H."/>
            <person name="Rolling W."/>
            <person name="Curaba J."/>
            <person name="Simon P."/>
        </authorList>
    </citation>
    <scope>NUCLEOTIDE SEQUENCE</scope>
    <source>
        <tissue evidence="19">Leaf</tissue>
    </source>
</reference>
<evidence type="ECO:0000256" key="4">
    <source>
        <dbReference type="ARBA" id="ARBA00022679"/>
    </source>
</evidence>
<feature type="chain" id="PRO_5042263627" description="Receptor-like serine/threonine-protein kinase" evidence="15">
    <location>
        <begin position="23"/>
        <end position="835"/>
    </location>
</feature>
<dbReference type="SMART" id="SM00108">
    <property type="entry name" value="B_lectin"/>
    <property type="match status" value="1"/>
</dbReference>
<evidence type="ECO:0000256" key="13">
    <source>
        <dbReference type="PIRNR" id="PIRNR000641"/>
    </source>
</evidence>
<dbReference type="PROSITE" id="PS50948">
    <property type="entry name" value="PAN"/>
    <property type="match status" value="1"/>
</dbReference>
<dbReference type="InterPro" id="IPR001245">
    <property type="entry name" value="Ser-Thr/Tyr_kinase_cat_dom"/>
</dbReference>
<keyword evidence="5 15" id="KW-0732">Signal</keyword>
<keyword evidence="6 13" id="KW-0547">Nucleotide-binding</keyword>
<keyword evidence="9" id="KW-1015">Disulfide bond</keyword>
<reference evidence="19" key="1">
    <citation type="journal article" date="2016" name="Nat. Genet.">
        <title>A high-quality carrot genome assembly provides new insights into carotenoid accumulation and asterid genome evolution.</title>
        <authorList>
            <person name="Iorizzo M."/>
            <person name="Ellison S."/>
            <person name="Senalik D."/>
            <person name="Zeng P."/>
            <person name="Satapoomin P."/>
            <person name="Huang J."/>
            <person name="Bowman M."/>
            <person name="Iovene M."/>
            <person name="Sanseverino W."/>
            <person name="Cavagnaro P."/>
            <person name="Yildiz M."/>
            <person name="Macko-Podgorni A."/>
            <person name="Moranska E."/>
            <person name="Grzebelus E."/>
            <person name="Grzebelus D."/>
            <person name="Ashrafi H."/>
            <person name="Zheng Z."/>
            <person name="Cheng S."/>
            <person name="Spooner D."/>
            <person name="Van Deynze A."/>
            <person name="Simon P."/>
        </authorList>
    </citation>
    <scope>NUCLEOTIDE SEQUENCE</scope>
    <source>
        <tissue evidence="19">Leaf</tissue>
    </source>
</reference>
<evidence type="ECO:0000256" key="1">
    <source>
        <dbReference type="ARBA" id="ARBA00004251"/>
    </source>
</evidence>
<feature type="domain" description="Bulb-type lectin" evidence="17">
    <location>
        <begin position="23"/>
        <end position="147"/>
    </location>
</feature>
<dbReference type="KEGG" id="dcr:108198187"/>
<evidence type="ECO:0000256" key="5">
    <source>
        <dbReference type="ARBA" id="ARBA00022729"/>
    </source>
</evidence>
<keyword evidence="10" id="KW-0325">Glycoprotein</keyword>
<dbReference type="Pfam" id="PF01453">
    <property type="entry name" value="B_lectin"/>
    <property type="match status" value="1"/>
</dbReference>
<keyword evidence="8 13" id="KW-0067">ATP-binding</keyword>
<dbReference type="Gene3D" id="3.50.4.10">
    <property type="entry name" value="Hepatocyte Growth Factor"/>
    <property type="match status" value="1"/>
</dbReference>
<dbReference type="SUPFAM" id="SSF56112">
    <property type="entry name" value="Protein kinase-like (PK-like)"/>
    <property type="match status" value="1"/>
</dbReference>
<evidence type="ECO:0000256" key="10">
    <source>
        <dbReference type="ARBA" id="ARBA00023180"/>
    </source>
</evidence>
<dbReference type="GO" id="GO:0004674">
    <property type="term" value="F:protein serine/threonine kinase activity"/>
    <property type="evidence" value="ECO:0007669"/>
    <property type="project" value="UniProtKB-KW"/>
</dbReference>
<keyword evidence="20" id="KW-1185">Reference proteome</keyword>
<dbReference type="InterPro" id="IPR003609">
    <property type="entry name" value="Pan_app"/>
</dbReference>
<comment type="subcellular location">
    <subcellularLocation>
        <location evidence="1">Cell membrane</location>
        <topology evidence="1">Single-pass type I membrane protein</topology>
    </subcellularLocation>
</comment>
<dbReference type="Gene3D" id="3.30.200.20">
    <property type="entry name" value="Phosphorylase Kinase, domain 1"/>
    <property type="match status" value="1"/>
</dbReference>
<dbReference type="InterPro" id="IPR001480">
    <property type="entry name" value="Bulb-type_lectin_dom"/>
</dbReference>
<comment type="catalytic activity">
    <reaction evidence="12 13">
        <text>L-seryl-[protein] + ATP = O-phospho-L-seryl-[protein] + ADP + H(+)</text>
        <dbReference type="Rhea" id="RHEA:17989"/>
        <dbReference type="Rhea" id="RHEA-COMP:9863"/>
        <dbReference type="Rhea" id="RHEA-COMP:11604"/>
        <dbReference type="ChEBI" id="CHEBI:15378"/>
        <dbReference type="ChEBI" id="CHEBI:29999"/>
        <dbReference type="ChEBI" id="CHEBI:30616"/>
        <dbReference type="ChEBI" id="CHEBI:83421"/>
        <dbReference type="ChEBI" id="CHEBI:456216"/>
        <dbReference type="EC" id="2.7.11.1"/>
    </reaction>
</comment>
<proteinExistence type="inferred from homology"/>
<dbReference type="FunFam" id="3.30.200.20:FF:000195">
    <property type="entry name" value="G-type lectin S-receptor-like serine/threonine-protein kinase"/>
    <property type="match status" value="1"/>
</dbReference>
<dbReference type="Pfam" id="PF08276">
    <property type="entry name" value="PAN_2"/>
    <property type="match status" value="1"/>
</dbReference>
<dbReference type="EC" id="2.7.11.1" evidence="13"/>
<dbReference type="Proteomes" id="UP000077755">
    <property type="component" value="Chromosome 8"/>
</dbReference>
<dbReference type="GO" id="GO:0005886">
    <property type="term" value="C:plasma membrane"/>
    <property type="evidence" value="ECO:0007669"/>
    <property type="project" value="UniProtKB-SubCell"/>
</dbReference>
<dbReference type="InterPro" id="IPR000858">
    <property type="entry name" value="S_locus_glycoprot_dom"/>
</dbReference>
<dbReference type="InterPro" id="IPR011009">
    <property type="entry name" value="Kinase-like_dom_sf"/>
</dbReference>
<dbReference type="SMART" id="SM00473">
    <property type="entry name" value="PAN_AP"/>
    <property type="match status" value="1"/>
</dbReference>
<name>A0AAF1BA07_DAUCS</name>
<dbReference type="FunFam" id="2.90.10.10:FF:000005">
    <property type="entry name" value="G-type lectin S-receptor-like serine/threonine-protein kinase"/>
    <property type="match status" value="1"/>
</dbReference>
<dbReference type="PANTHER" id="PTHR27002">
    <property type="entry name" value="RECEPTOR-LIKE SERINE/THREONINE-PROTEIN KINASE SD1-8"/>
    <property type="match status" value="1"/>
</dbReference>
<dbReference type="PROSITE" id="PS00108">
    <property type="entry name" value="PROTEIN_KINASE_ST"/>
    <property type="match status" value="1"/>
</dbReference>
<comment type="similarity">
    <text evidence="13">Belongs to the protein kinase superfamily. Ser/Thr protein kinase family.</text>
</comment>
<dbReference type="InterPro" id="IPR000719">
    <property type="entry name" value="Prot_kinase_dom"/>
</dbReference>
<dbReference type="Pfam" id="PF00954">
    <property type="entry name" value="S_locus_glycop"/>
    <property type="match status" value="1"/>
</dbReference>
<feature type="signal peptide" evidence="15">
    <location>
        <begin position="1"/>
        <end position="22"/>
    </location>
</feature>
<dbReference type="PIRSF" id="PIRSF000641">
    <property type="entry name" value="SRK"/>
    <property type="match status" value="1"/>
</dbReference>
<comment type="catalytic activity">
    <reaction evidence="11 13">
        <text>L-threonyl-[protein] + ATP = O-phospho-L-threonyl-[protein] + ADP + H(+)</text>
        <dbReference type="Rhea" id="RHEA:46608"/>
        <dbReference type="Rhea" id="RHEA-COMP:11060"/>
        <dbReference type="Rhea" id="RHEA-COMP:11605"/>
        <dbReference type="ChEBI" id="CHEBI:15378"/>
        <dbReference type="ChEBI" id="CHEBI:30013"/>
        <dbReference type="ChEBI" id="CHEBI:30616"/>
        <dbReference type="ChEBI" id="CHEBI:61977"/>
        <dbReference type="ChEBI" id="CHEBI:456216"/>
        <dbReference type="EC" id="2.7.11.1"/>
    </reaction>
</comment>
<keyword evidence="4 13" id="KW-0808">Transferase</keyword>
<dbReference type="InterPro" id="IPR008271">
    <property type="entry name" value="Ser/Thr_kinase_AS"/>
</dbReference>
<evidence type="ECO:0000256" key="2">
    <source>
        <dbReference type="ARBA" id="ARBA00022475"/>
    </source>
</evidence>
<dbReference type="InterPro" id="IPR024171">
    <property type="entry name" value="SRK-like_kinase"/>
</dbReference>
<evidence type="ECO:0000256" key="14">
    <source>
        <dbReference type="SAM" id="Phobius"/>
    </source>
</evidence>
<feature type="domain" description="Apple" evidence="18">
    <location>
        <begin position="346"/>
        <end position="427"/>
    </location>
</feature>
<dbReference type="AlphaFoldDB" id="A0AAF1BA07"/>
<dbReference type="Gene3D" id="2.90.10.10">
    <property type="entry name" value="Bulb-type lectin domain"/>
    <property type="match status" value="1"/>
</dbReference>
<evidence type="ECO:0000259" key="16">
    <source>
        <dbReference type="PROSITE" id="PS50011"/>
    </source>
</evidence>
<dbReference type="Gene3D" id="1.10.510.10">
    <property type="entry name" value="Transferase(Phosphotransferase) domain 1"/>
    <property type="match status" value="1"/>
</dbReference>
<dbReference type="CDD" id="cd01098">
    <property type="entry name" value="PAN_AP_plant"/>
    <property type="match status" value="1"/>
</dbReference>
<evidence type="ECO:0000259" key="17">
    <source>
        <dbReference type="PROSITE" id="PS50927"/>
    </source>
</evidence>
<dbReference type="CDD" id="cd14066">
    <property type="entry name" value="STKc_IRAK"/>
    <property type="match status" value="1"/>
</dbReference>
<dbReference type="SMART" id="SM00220">
    <property type="entry name" value="S_TKc"/>
    <property type="match status" value="1"/>
</dbReference>
<dbReference type="PROSITE" id="PS50011">
    <property type="entry name" value="PROTEIN_KINASE_DOM"/>
    <property type="match status" value="1"/>
</dbReference>
<evidence type="ECO:0000256" key="6">
    <source>
        <dbReference type="ARBA" id="ARBA00022741"/>
    </source>
</evidence>
<dbReference type="FunFam" id="1.10.510.10:FF:000467">
    <property type="entry name" value="Liguleless narrow1"/>
    <property type="match status" value="1"/>
</dbReference>
<dbReference type="PANTHER" id="PTHR27002:SF1095">
    <property type="entry name" value="G-TYPE LECTIN S-RECEPTOR-LIKE SERINE_THREONINE-PROTEIN KINASE RKS1"/>
    <property type="match status" value="1"/>
</dbReference>
<keyword evidence="2" id="KW-1003">Cell membrane</keyword>
<gene>
    <name evidence="19" type="ORF">DCAR_0831226</name>
</gene>
<dbReference type="InterPro" id="IPR036426">
    <property type="entry name" value="Bulb-type_lectin_dom_sf"/>
</dbReference>